<comment type="caution">
    <text evidence="5">The sequence shown here is derived from an EMBL/GenBank/DDBJ whole genome shotgun (WGS) entry which is preliminary data.</text>
</comment>
<dbReference type="InterPro" id="IPR040455">
    <property type="entry name" value="Atg6_BARA"/>
</dbReference>
<evidence type="ECO:0000256" key="1">
    <source>
        <dbReference type="ARBA" id="ARBA00005965"/>
    </source>
</evidence>
<dbReference type="GO" id="GO:0006995">
    <property type="term" value="P:cellular response to nitrogen starvation"/>
    <property type="evidence" value="ECO:0007669"/>
    <property type="project" value="TreeGrafter"/>
</dbReference>
<dbReference type="Gene3D" id="1.10.418.40">
    <property type="entry name" value="Autophagy protein 6/Beclin 1"/>
    <property type="match status" value="1"/>
</dbReference>
<dbReference type="GO" id="GO:0034271">
    <property type="term" value="C:phosphatidylinositol 3-kinase complex, class III, type I"/>
    <property type="evidence" value="ECO:0007669"/>
    <property type="project" value="TreeGrafter"/>
</dbReference>
<gene>
    <name evidence="5" type="ORF">DAPK24_052380</name>
</gene>
<dbReference type="GO" id="GO:0030674">
    <property type="term" value="F:protein-macromolecule adaptor activity"/>
    <property type="evidence" value="ECO:0007669"/>
    <property type="project" value="TreeGrafter"/>
</dbReference>
<proteinExistence type="inferred from homology"/>
<evidence type="ECO:0000259" key="4">
    <source>
        <dbReference type="Pfam" id="PF17675"/>
    </source>
</evidence>
<dbReference type="Pfam" id="PF17675">
    <property type="entry name" value="APG6_N"/>
    <property type="match status" value="1"/>
</dbReference>
<dbReference type="AlphaFoldDB" id="A0AAV5RAT4"/>
<evidence type="ECO:0000313" key="5">
    <source>
        <dbReference type="EMBL" id="GMM48640.1"/>
    </source>
</evidence>
<dbReference type="InterPro" id="IPR041691">
    <property type="entry name" value="Atg6/beclin_CC"/>
</dbReference>
<accession>A0AAV5RAT4</accession>
<feature type="domain" description="Atg6 BARA" evidence="3">
    <location>
        <begin position="228"/>
        <end position="401"/>
    </location>
</feature>
<dbReference type="Pfam" id="PF04111">
    <property type="entry name" value="APG6"/>
    <property type="match status" value="1"/>
</dbReference>
<dbReference type="GO" id="GO:0045324">
    <property type="term" value="P:late endosome to vacuole transport"/>
    <property type="evidence" value="ECO:0007669"/>
    <property type="project" value="TreeGrafter"/>
</dbReference>
<dbReference type="EMBL" id="BTGB01000009">
    <property type="protein sequence ID" value="GMM48640.1"/>
    <property type="molecule type" value="Genomic_DNA"/>
</dbReference>
<evidence type="ECO:0000259" key="3">
    <source>
        <dbReference type="Pfam" id="PF04111"/>
    </source>
</evidence>
<evidence type="ECO:0000313" key="6">
    <source>
        <dbReference type="Proteomes" id="UP001378960"/>
    </source>
</evidence>
<reference evidence="5 6" key="1">
    <citation type="journal article" date="2023" name="Elife">
        <title>Identification of key yeast species and microbe-microbe interactions impacting larval growth of Drosophila in the wild.</title>
        <authorList>
            <person name="Mure A."/>
            <person name="Sugiura Y."/>
            <person name="Maeda R."/>
            <person name="Honda K."/>
            <person name="Sakurai N."/>
            <person name="Takahashi Y."/>
            <person name="Watada M."/>
            <person name="Katoh T."/>
            <person name="Gotoh A."/>
            <person name="Gotoh Y."/>
            <person name="Taniguchi I."/>
            <person name="Nakamura K."/>
            <person name="Hayashi T."/>
            <person name="Katayama T."/>
            <person name="Uemura T."/>
            <person name="Hattori Y."/>
        </authorList>
    </citation>
    <scope>NUCLEOTIDE SEQUENCE [LARGE SCALE GENOMIC DNA]</scope>
    <source>
        <strain evidence="5 6">PK-24</strain>
    </source>
</reference>
<comment type="similarity">
    <text evidence="1">Belongs to the beclin family.</text>
</comment>
<feature type="domain" description="Atg6/beclin coiled-coil" evidence="4">
    <location>
        <begin position="96"/>
        <end position="221"/>
    </location>
</feature>
<evidence type="ECO:0000256" key="2">
    <source>
        <dbReference type="SAM" id="Coils"/>
    </source>
</evidence>
<dbReference type="GO" id="GO:0000423">
    <property type="term" value="P:mitophagy"/>
    <property type="evidence" value="ECO:0007669"/>
    <property type="project" value="TreeGrafter"/>
</dbReference>
<dbReference type="PANTHER" id="PTHR12768:SF4">
    <property type="entry name" value="BECLIN-1"/>
    <property type="match status" value="1"/>
</dbReference>
<protein>
    <submittedName>
        <fullName evidence="5">Beclin 1</fullName>
    </submittedName>
</protein>
<dbReference type="GO" id="GO:0034272">
    <property type="term" value="C:phosphatidylinositol 3-kinase complex, class III, type II"/>
    <property type="evidence" value="ECO:0007669"/>
    <property type="project" value="TreeGrafter"/>
</dbReference>
<name>A0AAV5RAT4_PICKL</name>
<dbReference type="PANTHER" id="PTHR12768">
    <property type="entry name" value="BECLIN 1"/>
    <property type="match status" value="1"/>
</dbReference>
<dbReference type="GO" id="GO:0043548">
    <property type="term" value="F:phosphatidylinositol 3-kinase binding"/>
    <property type="evidence" value="ECO:0007669"/>
    <property type="project" value="TreeGrafter"/>
</dbReference>
<dbReference type="InterPro" id="IPR007243">
    <property type="entry name" value="Atg6/Beclin"/>
</dbReference>
<organism evidence="5 6">
    <name type="scientific">Pichia kluyveri</name>
    <name type="common">Yeast</name>
    <dbReference type="NCBI Taxonomy" id="36015"/>
    <lineage>
        <taxon>Eukaryota</taxon>
        <taxon>Fungi</taxon>
        <taxon>Dikarya</taxon>
        <taxon>Ascomycota</taxon>
        <taxon>Saccharomycotina</taxon>
        <taxon>Pichiomycetes</taxon>
        <taxon>Pichiales</taxon>
        <taxon>Pichiaceae</taxon>
        <taxon>Pichia</taxon>
    </lineage>
</organism>
<dbReference type="Proteomes" id="UP001378960">
    <property type="component" value="Unassembled WGS sequence"/>
</dbReference>
<keyword evidence="6" id="KW-1185">Reference proteome</keyword>
<feature type="coiled-coil region" evidence="2">
    <location>
        <begin position="141"/>
        <end position="189"/>
    </location>
</feature>
<dbReference type="GO" id="GO:0000407">
    <property type="term" value="C:phagophore assembly site"/>
    <property type="evidence" value="ECO:0007669"/>
    <property type="project" value="TreeGrafter"/>
</dbReference>
<sequence length="409" mass="47331">MYFCKTCHLPLIIDPSLNLSNAQQNLTLNYTANTTSSPPSVIIPKDRLDKFNTAIGHSFVYLNKHDDHEKPEISSRIDKSENIFDIISSKYDIDYPVCNDCAISLSNNMKHKYETLNNEKEVYLQFLKNLTSQNRPSKGKIELTLEELETLKQNENELMQQIESEDKLHEELNKEINSLSMEIDELKSKELERCKLQNQLHMENTERLNTIDKLQNEFNSNMDFLDNLRKTNVFDNFFEISTNGQFSTINGLRLGCLSDVKVTWHEINASLGHITLLLSTCLNILDFNLQDYKLIPMGSNSKIEIYKTNKKLVYQLYSTSEFSLTNLFSHPLDDGMLALLKVIKQIGDYIHTLDTSFILPYEINNDTIANYPIKPSAKSWENWTAACRLLLSNVKWIQTFCIAHYENIK</sequence>
<dbReference type="InterPro" id="IPR038274">
    <property type="entry name" value="Atg6/Beclin_C_sf"/>
</dbReference>
<keyword evidence="2" id="KW-0175">Coiled coil</keyword>
<dbReference type="GO" id="GO:0000045">
    <property type="term" value="P:autophagosome assembly"/>
    <property type="evidence" value="ECO:0007669"/>
    <property type="project" value="TreeGrafter"/>
</dbReference>